<dbReference type="PANTHER" id="PTHR13090:SF1">
    <property type="entry name" value="ARGININE-HYDROXYLASE NDUFAF5, MITOCHONDRIAL"/>
    <property type="match status" value="1"/>
</dbReference>
<dbReference type="Gene3D" id="3.40.50.150">
    <property type="entry name" value="Vaccinia Virus protein VP39"/>
    <property type="match status" value="1"/>
</dbReference>
<accession>A0A919AIM6</accession>
<evidence type="ECO:0000256" key="3">
    <source>
        <dbReference type="SAM" id="MobiDB-lite"/>
    </source>
</evidence>
<dbReference type="EMBL" id="BNCI01000001">
    <property type="protein sequence ID" value="GHF10543.1"/>
    <property type="molecule type" value="Genomic_DNA"/>
</dbReference>
<protein>
    <submittedName>
        <fullName evidence="4">SAM-dependent methyltransferase</fullName>
    </submittedName>
</protein>
<keyword evidence="2" id="KW-0808">Transferase</keyword>
<evidence type="ECO:0000313" key="4">
    <source>
        <dbReference type="EMBL" id="GHF10543.1"/>
    </source>
</evidence>
<dbReference type="PANTHER" id="PTHR13090">
    <property type="entry name" value="ARGININE-HYDROXYLASE NDUFAF5, MITOCHONDRIAL"/>
    <property type="match status" value="1"/>
</dbReference>
<dbReference type="SUPFAM" id="SSF53335">
    <property type="entry name" value="S-adenosyl-L-methionine-dependent methyltransferases"/>
    <property type="match status" value="1"/>
</dbReference>
<dbReference type="GO" id="GO:0032259">
    <property type="term" value="P:methylation"/>
    <property type="evidence" value="ECO:0007669"/>
    <property type="project" value="UniProtKB-KW"/>
</dbReference>
<dbReference type="InterPro" id="IPR029063">
    <property type="entry name" value="SAM-dependent_MTases_sf"/>
</dbReference>
<dbReference type="InterPro" id="IPR050602">
    <property type="entry name" value="Malonyl-ACP_OMT"/>
</dbReference>
<evidence type="ECO:0000313" key="5">
    <source>
        <dbReference type="Proteomes" id="UP000630923"/>
    </source>
</evidence>
<dbReference type="GO" id="GO:0008168">
    <property type="term" value="F:methyltransferase activity"/>
    <property type="evidence" value="ECO:0007669"/>
    <property type="project" value="UniProtKB-KW"/>
</dbReference>
<gene>
    <name evidence="4" type="primary">bioC</name>
    <name evidence="4" type="ORF">GCM10017044_00280</name>
</gene>
<dbReference type="CDD" id="cd02440">
    <property type="entry name" value="AdoMet_MTases"/>
    <property type="match status" value="1"/>
</dbReference>
<dbReference type="Proteomes" id="UP000630923">
    <property type="component" value="Unassembled WGS sequence"/>
</dbReference>
<reference evidence="4" key="2">
    <citation type="submission" date="2020-09" db="EMBL/GenBank/DDBJ databases">
        <authorList>
            <person name="Sun Q."/>
            <person name="Kim S."/>
        </authorList>
    </citation>
    <scope>NUCLEOTIDE SEQUENCE</scope>
    <source>
        <strain evidence="4">KCTC 42590</strain>
    </source>
</reference>
<comment type="caution">
    <text evidence="4">The sequence shown here is derived from an EMBL/GenBank/DDBJ whole genome shotgun (WGS) entry which is preliminary data.</text>
</comment>
<proteinExistence type="predicted"/>
<evidence type="ECO:0000256" key="2">
    <source>
        <dbReference type="ARBA" id="ARBA00022679"/>
    </source>
</evidence>
<evidence type="ECO:0000256" key="1">
    <source>
        <dbReference type="ARBA" id="ARBA00022603"/>
    </source>
</evidence>
<keyword evidence="5" id="KW-1185">Reference proteome</keyword>
<dbReference type="AlphaFoldDB" id="A0A919AIM6"/>
<name>A0A919AIM6_9PROT</name>
<sequence>MNTKAELFDRSLLAARRRRGQSMDHDGDFLCRHIADGLLERLDEINRDFTLALDHGGNFTPFAQLPDGCTPTVQSPVRPDADIQEDEEFLPVEQGSFDLVLSNLVMHSINDLPGTLIQINRALKPDGLFLGSLFGGETLTELRQSFLQAEAKITGGAAPRVAPFGDIRDLGALLQRAGFALPVADSERLTVTYDHPVKLLHDLRAMGETNILFDRSRKPLRRDVLMAAFDHYIKKYAQPDGRIFATFDIVYLTGWHPHESQQKPLKPGTGKVSLGDALSGKISPKTKT</sequence>
<reference evidence="4" key="1">
    <citation type="journal article" date="2014" name="Int. J. Syst. Evol. Microbiol.">
        <title>Complete genome sequence of Corynebacterium casei LMG S-19264T (=DSM 44701T), isolated from a smear-ripened cheese.</title>
        <authorList>
            <consortium name="US DOE Joint Genome Institute (JGI-PGF)"/>
            <person name="Walter F."/>
            <person name="Albersmeier A."/>
            <person name="Kalinowski J."/>
            <person name="Ruckert C."/>
        </authorList>
    </citation>
    <scope>NUCLEOTIDE SEQUENCE</scope>
    <source>
        <strain evidence="4">KCTC 42590</strain>
    </source>
</reference>
<organism evidence="4 5">
    <name type="scientific">Kordiimonas sediminis</name>
    <dbReference type="NCBI Taxonomy" id="1735581"/>
    <lineage>
        <taxon>Bacteria</taxon>
        <taxon>Pseudomonadati</taxon>
        <taxon>Pseudomonadota</taxon>
        <taxon>Alphaproteobacteria</taxon>
        <taxon>Kordiimonadales</taxon>
        <taxon>Kordiimonadaceae</taxon>
        <taxon>Kordiimonas</taxon>
    </lineage>
</organism>
<dbReference type="RefSeq" id="WP_191249539.1">
    <property type="nucleotide sequence ID" value="NZ_BNCI01000001.1"/>
</dbReference>
<keyword evidence="1 4" id="KW-0489">Methyltransferase</keyword>
<dbReference type="Pfam" id="PF13489">
    <property type="entry name" value="Methyltransf_23"/>
    <property type="match status" value="1"/>
</dbReference>
<feature type="region of interest" description="Disordered" evidence="3">
    <location>
        <begin position="259"/>
        <end position="288"/>
    </location>
</feature>